<protein>
    <submittedName>
        <fullName evidence="2">Uncharacterized protein</fullName>
    </submittedName>
</protein>
<gene>
    <name evidence="2" type="ORF">HRE60_10260</name>
</gene>
<keyword evidence="2" id="KW-0614">Plasmid</keyword>
<feature type="transmembrane region" description="Helical" evidence="1">
    <location>
        <begin position="25"/>
        <end position="45"/>
    </location>
</feature>
<dbReference type="Proteomes" id="UP000516705">
    <property type="component" value="Plasmid pIKMIN-B501"/>
</dbReference>
<reference evidence="2 3" key="1">
    <citation type="journal article" date="2020" name="Microbiol. Resour. Announc.">
        <title>Complete Genome Sequence of Streptococcus salivarius DB-B5, a Novel Probiotic Candidate Isolated from the Supragingival Plaque of a Healthy Female Subject.</title>
        <authorList>
            <person name="Fields F.R."/>
            <person name="Li X."/>
            <person name="Navarre W.W."/>
            <person name="Naito M."/>
        </authorList>
    </citation>
    <scope>NUCLEOTIDE SEQUENCE [LARGE SCALE GENOMIC DNA]</scope>
    <source>
        <strain evidence="2 3">DB-B5</strain>
        <plasmid evidence="2 3">pIKMIN-B501</plasmid>
    </source>
</reference>
<proteinExistence type="predicted"/>
<organism evidence="2 3">
    <name type="scientific">Streptococcus salivarius</name>
    <dbReference type="NCBI Taxonomy" id="1304"/>
    <lineage>
        <taxon>Bacteria</taxon>
        <taxon>Bacillati</taxon>
        <taxon>Bacillota</taxon>
        <taxon>Bacilli</taxon>
        <taxon>Lactobacillales</taxon>
        <taxon>Streptococcaceae</taxon>
        <taxon>Streptococcus</taxon>
    </lineage>
</organism>
<evidence type="ECO:0000313" key="2">
    <source>
        <dbReference type="EMBL" id="QMI52053.1"/>
    </source>
</evidence>
<keyword evidence="1" id="KW-0812">Transmembrane</keyword>
<accession>A0A7L6WMW5</accession>
<dbReference type="RefSeq" id="WP_181671338.1">
    <property type="nucleotide sequence ID" value="NZ_CP054154.1"/>
</dbReference>
<keyword evidence="1" id="KW-0472">Membrane</keyword>
<evidence type="ECO:0000256" key="1">
    <source>
        <dbReference type="SAM" id="Phobius"/>
    </source>
</evidence>
<dbReference type="AlphaFoldDB" id="A0A7L6WMW5"/>
<evidence type="ECO:0000313" key="3">
    <source>
        <dbReference type="Proteomes" id="UP000516705"/>
    </source>
</evidence>
<sequence length="47" mass="5127">MFMILVLLLTLASFLYVTIGITKKIFSIFALITPIVVLGVGLLIAMN</sequence>
<dbReference type="EMBL" id="CP054154">
    <property type="protein sequence ID" value="QMI52053.1"/>
    <property type="molecule type" value="Genomic_DNA"/>
</dbReference>
<name>A0A7L6WMW5_STRSL</name>
<geneLocation type="plasmid" evidence="2 3">
    <name>pIKMIN-B501</name>
</geneLocation>
<keyword evidence="1" id="KW-1133">Transmembrane helix</keyword>